<dbReference type="EMBL" id="LPNM01000005">
    <property type="protein sequence ID" value="OEJ88645.1"/>
    <property type="molecule type" value="Genomic_DNA"/>
</dbReference>
<gene>
    <name evidence="2" type="ORF">AWRI3579_g605</name>
</gene>
<dbReference type="AlphaFoldDB" id="A0A1E5RP30"/>
<evidence type="ECO:0000256" key="1">
    <source>
        <dbReference type="SAM" id="Phobius"/>
    </source>
</evidence>
<dbReference type="OrthoDB" id="10647369at2759"/>
<keyword evidence="3" id="KW-1185">Reference proteome</keyword>
<sequence length="183" mass="21182">MAQLNNNVDIIWPTENDRIIRTNQTLQTIRYLVKLGNFASLIVSIVYLAFRNILVPNYEKLLEQRSDFNRNTLFALRKTLARARKLMKDARASETPTDENQFSIFTNNRCKTYIERIKAVNLSIASESEEANSLQTAFQNFAENLHNMQYRHNKDKFDVLKKSNAIVADLRTLKGKIIKEGLA</sequence>
<name>A0A1E5RP30_9ASCO</name>
<accession>A0A1E5RP30</accession>
<organism evidence="2 3">
    <name type="scientific">Hanseniaspora osmophila</name>
    <dbReference type="NCBI Taxonomy" id="56408"/>
    <lineage>
        <taxon>Eukaryota</taxon>
        <taxon>Fungi</taxon>
        <taxon>Dikarya</taxon>
        <taxon>Ascomycota</taxon>
        <taxon>Saccharomycotina</taxon>
        <taxon>Saccharomycetes</taxon>
        <taxon>Saccharomycodales</taxon>
        <taxon>Saccharomycodaceae</taxon>
        <taxon>Hanseniaspora</taxon>
    </lineage>
</organism>
<evidence type="ECO:0000313" key="2">
    <source>
        <dbReference type="EMBL" id="OEJ88645.1"/>
    </source>
</evidence>
<keyword evidence="1" id="KW-0812">Transmembrane</keyword>
<keyword evidence="1" id="KW-0472">Membrane</keyword>
<proteinExistence type="predicted"/>
<protein>
    <submittedName>
        <fullName evidence="2">Uncharacterized protein</fullName>
    </submittedName>
</protein>
<feature type="transmembrane region" description="Helical" evidence="1">
    <location>
        <begin position="31"/>
        <end position="50"/>
    </location>
</feature>
<comment type="caution">
    <text evidence="2">The sequence shown here is derived from an EMBL/GenBank/DDBJ whole genome shotgun (WGS) entry which is preliminary data.</text>
</comment>
<reference evidence="3" key="1">
    <citation type="journal article" date="2016" name="Genome Announc.">
        <title>Genome sequences of three species of Hanseniaspora isolated from spontaneous wine fermentations.</title>
        <authorList>
            <person name="Sternes P.R."/>
            <person name="Lee D."/>
            <person name="Kutyna D.R."/>
            <person name="Borneman A.R."/>
        </authorList>
    </citation>
    <scope>NUCLEOTIDE SEQUENCE [LARGE SCALE GENOMIC DNA]</scope>
    <source>
        <strain evidence="3">AWRI3579</strain>
    </source>
</reference>
<dbReference type="InParanoid" id="A0A1E5RP30"/>
<evidence type="ECO:0000313" key="3">
    <source>
        <dbReference type="Proteomes" id="UP000095728"/>
    </source>
</evidence>
<keyword evidence="1" id="KW-1133">Transmembrane helix</keyword>
<dbReference type="Proteomes" id="UP000095728">
    <property type="component" value="Unassembled WGS sequence"/>
</dbReference>